<evidence type="ECO:0000313" key="1">
    <source>
        <dbReference type="EMBL" id="KAJ5193114.1"/>
    </source>
</evidence>
<comment type="caution">
    <text evidence="1">The sequence shown here is derived from an EMBL/GenBank/DDBJ whole genome shotgun (WGS) entry which is preliminary data.</text>
</comment>
<organism evidence="1 2">
    <name type="scientific">Penicillium cf. viridicatum</name>
    <dbReference type="NCBI Taxonomy" id="2972119"/>
    <lineage>
        <taxon>Eukaryota</taxon>
        <taxon>Fungi</taxon>
        <taxon>Dikarya</taxon>
        <taxon>Ascomycota</taxon>
        <taxon>Pezizomycotina</taxon>
        <taxon>Eurotiomycetes</taxon>
        <taxon>Eurotiomycetidae</taxon>
        <taxon>Eurotiales</taxon>
        <taxon>Aspergillaceae</taxon>
        <taxon>Penicillium</taxon>
    </lineage>
</organism>
<evidence type="ECO:0000313" key="2">
    <source>
        <dbReference type="Proteomes" id="UP001150942"/>
    </source>
</evidence>
<dbReference type="EMBL" id="JAPQKQ010000006">
    <property type="protein sequence ID" value="KAJ5193114.1"/>
    <property type="molecule type" value="Genomic_DNA"/>
</dbReference>
<protein>
    <submittedName>
        <fullName evidence="1">Uncharacterized protein</fullName>
    </submittedName>
</protein>
<dbReference type="OrthoDB" id="4288007at2759"/>
<gene>
    <name evidence="1" type="ORF">N7449_009256</name>
</gene>
<reference evidence="1" key="1">
    <citation type="submission" date="2022-11" db="EMBL/GenBank/DDBJ databases">
        <authorList>
            <person name="Petersen C."/>
        </authorList>
    </citation>
    <scope>NUCLEOTIDE SEQUENCE</scope>
    <source>
        <strain evidence="1">IBT 20477</strain>
    </source>
</reference>
<name>A0A9W9JAZ8_9EURO</name>
<proteinExistence type="predicted"/>
<reference evidence="1" key="2">
    <citation type="journal article" date="2023" name="IMA Fungus">
        <title>Comparative genomic study of the Penicillium genus elucidates a diverse pangenome and 15 lateral gene transfer events.</title>
        <authorList>
            <person name="Petersen C."/>
            <person name="Sorensen T."/>
            <person name="Nielsen M.R."/>
            <person name="Sondergaard T.E."/>
            <person name="Sorensen J.L."/>
            <person name="Fitzpatrick D.A."/>
            <person name="Frisvad J.C."/>
            <person name="Nielsen K.L."/>
        </authorList>
    </citation>
    <scope>NUCLEOTIDE SEQUENCE</scope>
    <source>
        <strain evidence="1">IBT 20477</strain>
    </source>
</reference>
<accession>A0A9W9JAZ8</accession>
<dbReference type="AlphaFoldDB" id="A0A9W9JAZ8"/>
<sequence length="222" mass="26058">MSSALSINTMFTPTPTQADDLPPFQPIGIATRNDPSSVWGFKHWLREVQLALANLNLWAVINHGIQRPTPDHLHYENWLKWSRFISQWLLCNVAERNRAIIQSIHPRLQFADEMYYYIGYLQLTEEDTIRRTEFNKLWSMTRHQFDTLHDYISAWGAHAMFCAQFDPDFNWYAATKMILGEIKEEMPNLYNFIDHQIRTGDTGCEQFHGHLTGILDALKKRT</sequence>
<keyword evidence="2" id="KW-1185">Reference proteome</keyword>
<dbReference type="Proteomes" id="UP001150942">
    <property type="component" value="Unassembled WGS sequence"/>
</dbReference>